<dbReference type="OrthoDB" id="923517at2"/>
<gene>
    <name evidence="4" type="ORF">SAMN05660909_00883</name>
</gene>
<accession>A0A1H3YPH7</accession>
<dbReference type="RefSeq" id="WP_089759084.1">
    <property type="nucleotide sequence ID" value="NZ_BKAT01000002.1"/>
</dbReference>
<evidence type="ECO:0000256" key="1">
    <source>
        <dbReference type="SAM" id="Phobius"/>
    </source>
</evidence>
<dbReference type="STRING" id="408074.SAMN05660909_00883"/>
<feature type="transmembrane region" description="Helical" evidence="1">
    <location>
        <begin position="105"/>
        <end position="126"/>
    </location>
</feature>
<dbReference type="PANTHER" id="PTHR30273:SF2">
    <property type="entry name" value="PROTEIN FECR"/>
    <property type="match status" value="1"/>
</dbReference>
<dbReference type="Pfam" id="PF16344">
    <property type="entry name" value="FecR_C"/>
    <property type="match status" value="1"/>
</dbReference>
<evidence type="ECO:0000313" key="4">
    <source>
        <dbReference type="EMBL" id="SEA13267.1"/>
    </source>
</evidence>
<feature type="domain" description="FecR protein" evidence="2">
    <location>
        <begin position="134"/>
        <end position="227"/>
    </location>
</feature>
<dbReference type="PANTHER" id="PTHR30273">
    <property type="entry name" value="PERIPLASMIC SIGNAL SENSOR AND SIGMA FACTOR ACTIVATOR FECR-RELATED"/>
    <property type="match status" value="1"/>
</dbReference>
<dbReference type="Gene3D" id="3.55.50.30">
    <property type="match status" value="1"/>
</dbReference>
<dbReference type="GO" id="GO:0016989">
    <property type="term" value="F:sigma factor antagonist activity"/>
    <property type="evidence" value="ECO:0007669"/>
    <property type="project" value="TreeGrafter"/>
</dbReference>
<sequence length="345" mass="39935">MSFREYTIADFIQEPSFQRWVWQQDAAATAFWEEWLRNNPDKRETVEQAANWLKVMKTATYKPSVNDTEETWSRILRTIETTEKHNKSGLFHLPPIISRRGSRKWIPYAAVLAIIAILYGAAWFMFSREEVKQVTAMGELKTIWLPDSSEVLLNGNSSIRYATGWKRNKPREIWLDGEAFFTVKHLQNNQRFIVHTPDVDVQVTGTEFNVNTRRVKTQVVLNSGEVKLALKQQPDTLIVMKPGDMVTYSVTTRLLRNEKVNPEAYTAWQQRKLVFADTPIAEVVKQIQENLGIEIELEDEKIGLQTFTGIVPIENIDLFFKVLSKSLPVTIEKIDSNKYKINQIN</sequence>
<dbReference type="InterPro" id="IPR012373">
    <property type="entry name" value="Ferrdict_sens_TM"/>
</dbReference>
<evidence type="ECO:0000313" key="5">
    <source>
        <dbReference type="Proteomes" id="UP000199656"/>
    </source>
</evidence>
<proteinExistence type="predicted"/>
<keyword evidence="1" id="KW-0472">Membrane</keyword>
<keyword evidence="1" id="KW-1133">Transmembrane helix</keyword>
<evidence type="ECO:0000259" key="2">
    <source>
        <dbReference type="Pfam" id="PF04773"/>
    </source>
</evidence>
<keyword evidence="5" id="KW-1185">Reference proteome</keyword>
<dbReference type="InterPro" id="IPR006860">
    <property type="entry name" value="FecR"/>
</dbReference>
<reference evidence="5" key="1">
    <citation type="submission" date="2016-10" db="EMBL/GenBank/DDBJ databases">
        <authorList>
            <person name="Varghese N."/>
            <person name="Submissions S."/>
        </authorList>
    </citation>
    <scope>NUCLEOTIDE SEQUENCE [LARGE SCALE GENOMIC DNA]</scope>
    <source>
        <strain evidence="5">DSM 23920</strain>
    </source>
</reference>
<evidence type="ECO:0000259" key="3">
    <source>
        <dbReference type="Pfam" id="PF16344"/>
    </source>
</evidence>
<keyword evidence="1" id="KW-0812">Transmembrane</keyword>
<organism evidence="4 5">
    <name type="scientific">Chitinophaga terrae</name>
    <name type="common">ex Kim and Jung 2007</name>
    <dbReference type="NCBI Taxonomy" id="408074"/>
    <lineage>
        <taxon>Bacteria</taxon>
        <taxon>Pseudomonadati</taxon>
        <taxon>Bacteroidota</taxon>
        <taxon>Chitinophagia</taxon>
        <taxon>Chitinophagales</taxon>
        <taxon>Chitinophagaceae</taxon>
        <taxon>Chitinophaga</taxon>
    </lineage>
</organism>
<protein>
    <submittedName>
        <fullName evidence="4">FecR family protein</fullName>
    </submittedName>
</protein>
<dbReference type="Proteomes" id="UP000199656">
    <property type="component" value="Unassembled WGS sequence"/>
</dbReference>
<name>A0A1H3YPH7_9BACT</name>
<dbReference type="PIRSF" id="PIRSF018266">
    <property type="entry name" value="FecR"/>
    <property type="match status" value="1"/>
</dbReference>
<dbReference type="Pfam" id="PF04773">
    <property type="entry name" value="FecR"/>
    <property type="match status" value="1"/>
</dbReference>
<dbReference type="Gene3D" id="2.60.120.1440">
    <property type="match status" value="1"/>
</dbReference>
<dbReference type="InterPro" id="IPR032508">
    <property type="entry name" value="FecR_C"/>
</dbReference>
<dbReference type="EMBL" id="FNRL01000003">
    <property type="protein sequence ID" value="SEA13267.1"/>
    <property type="molecule type" value="Genomic_DNA"/>
</dbReference>
<feature type="domain" description="Protein FecR C-terminal" evidence="3">
    <location>
        <begin position="272"/>
        <end position="340"/>
    </location>
</feature>
<dbReference type="AlphaFoldDB" id="A0A1H3YPH7"/>